<dbReference type="OrthoDB" id="424465at2759"/>
<comment type="cofactor">
    <cofactor evidence="1">
        <name>Fe(2+)</name>
        <dbReference type="ChEBI" id="CHEBI:29033"/>
    </cofactor>
</comment>
<dbReference type="PANTHER" id="PTHR12480">
    <property type="entry name" value="ARGININE DEMETHYLASE AND LYSYL-HYDROXYLASE JMJD"/>
    <property type="match status" value="1"/>
</dbReference>
<dbReference type="Proteomes" id="UP000585474">
    <property type="component" value="Unassembled WGS sequence"/>
</dbReference>
<dbReference type="EMBL" id="BJWL01000021">
    <property type="protein sequence ID" value="GFZ10227.1"/>
    <property type="molecule type" value="Genomic_DNA"/>
</dbReference>
<evidence type="ECO:0000256" key="6">
    <source>
        <dbReference type="ARBA" id="ARBA00023004"/>
    </source>
</evidence>
<feature type="domain" description="JmjC" evidence="8">
    <location>
        <begin position="170"/>
        <end position="333"/>
    </location>
</feature>
<evidence type="ECO:0000259" key="8">
    <source>
        <dbReference type="PROSITE" id="PS51184"/>
    </source>
</evidence>
<name>A0A7J0GHE1_9ERIC</name>
<evidence type="ECO:0000256" key="7">
    <source>
        <dbReference type="ARBA" id="ARBA00023242"/>
    </source>
</evidence>
<dbReference type="Pfam" id="PF13621">
    <property type="entry name" value="Cupin_8"/>
    <property type="match status" value="1"/>
</dbReference>
<dbReference type="InterPro" id="IPR003347">
    <property type="entry name" value="JmjC_dom"/>
</dbReference>
<dbReference type="GO" id="GO:0005737">
    <property type="term" value="C:cytoplasm"/>
    <property type="evidence" value="ECO:0007669"/>
    <property type="project" value="TreeGrafter"/>
</dbReference>
<gene>
    <name evidence="9" type="ORF">Acr_21g0008260</name>
</gene>
<protein>
    <submittedName>
        <fullName evidence="9">Transferases, transferring glycosyl groups</fullName>
    </submittedName>
</protein>
<accession>A0A7J0GHE1</accession>
<dbReference type="PROSITE" id="PS51184">
    <property type="entry name" value="JMJC"/>
    <property type="match status" value="1"/>
</dbReference>
<dbReference type="GO" id="GO:0005634">
    <property type="term" value="C:nucleus"/>
    <property type="evidence" value="ECO:0007669"/>
    <property type="project" value="UniProtKB-SubCell"/>
</dbReference>
<keyword evidence="7" id="KW-0539">Nucleus</keyword>
<dbReference type="InterPro" id="IPR041667">
    <property type="entry name" value="Cupin_8"/>
</dbReference>
<evidence type="ECO:0000256" key="2">
    <source>
        <dbReference type="ARBA" id="ARBA00004123"/>
    </source>
</evidence>
<dbReference type="PANTHER" id="PTHR12480:SF35">
    <property type="entry name" value="TRANSCRIPTION FACTOR JUMONJI, JMJC DOMAIN-CONTAINING PROTEIN"/>
    <property type="match status" value="1"/>
</dbReference>
<dbReference type="Gene3D" id="2.60.120.650">
    <property type="entry name" value="Cupin"/>
    <property type="match status" value="1"/>
</dbReference>
<dbReference type="GO" id="GO:0046872">
    <property type="term" value="F:metal ion binding"/>
    <property type="evidence" value="ECO:0007669"/>
    <property type="project" value="UniProtKB-KW"/>
</dbReference>
<dbReference type="InterPro" id="IPR011009">
    <property type="entry name" value="Kinase-like_dom_sf"/>
</dbReference>
<evidence type="ECO:0000256" key="1">
    <source>
        <dbReference type="ARBA" id="ARBA00001954"/>
    </source>
</evidence>
<dbReference type="SUPFAM" id="SSF81383">
    <property type="entry name" value="F-box domain"/>
    <property type="match status" value="1"/>
</dbReference>
<dbReference type="InterPro" id="IPR036047">
    <property type="entry name" value="F-box-like_dom_sf"/>
</dbReference>
<sequence length="923" mass="105110">MEIEYSESQCAPKDRRTDALGDFRVLPDEILCAVLVHLTPRDVARLSCVSSVMLLEENCSGSTLPLLYTTLAGFSFDDGNVERRKDLSLEDFRREFDVKKPVLLSGLADTWPAKHTWTIDQLLLKYGDTAFKISQKSARKISMKFKDYVSYMQIQHDEDPLYIFDEKFGEVAPGLLNDYRVPHLFQEDYFDILDREKRPAFRWLIIGPERSGASWHVDPALTSAWNTLLCGRKRWALYPPGRVPLGVTVHVNEEDGDVNIETPSSLQWWLDFYPLLADEDKPIECTQLPGETIFVPSGWWHCVLNLETTVAVTQNFVNSTNFEFVCLDMAPGYQHKGVCRAGLLALYEGSFEDAKKVTLSAKVSLSNSDLTRKEKRIKFCEPVEEPNCGKAATWTSTSHNVRDQEFSYDINFLEMFLDKGKDHYNSLWSSSNCIGQREMREWLWKLWVEKPGMRNLIWKGACLALNAGKWSECITEICTFHKLPFPTDDERLPVGMGSNPVYLISDHAIKLYVEGGLEASLHALGSELEFYNMLCKVDSPLKNHIPGVLASGILFIENGSYKIEPWDGKGVPNVIDSCNLIQKNCLEVDFPFGVGSKRHFEFRKAGIDTSESISSSECSRIWPYIVTKRCKGKTFADLRDTLSWEDTLHLASFLGEQLHNLHLLPFPSLNASAFPYSEEEIKYLCGDGSVTDKLSIPTEWDFFIRTLTRRKKDVSSRLTKWGDPIPSFLIDKVDEYIPDDFAKFLNIFEDGKVGKPCSWIHSDIMDDNIHMEPSCVSHCPTEHTSDADPMHNSYVNGYHDGGGEVTSWRPSHILDFSDLSIGDPICDLIPIHLDVFRGDPNLLKRFLDSYRLPLARKISQHVSVDGDSKFGRLSYITMCYCILHEENILGAIFSIWRELRTAKSWEEVEDTVWGDLNKYSGFG</sequence>
<reference evidence="9 10" key="1">
    <citation type="submission" date="2019-07" db="EMBL/GenBank/DDBJ databases">
        <title>De Novo Assembly of kiwifruit Actinidia rufa.</title>
        <authorList>
            <person name="Sugita-Konishi S."/>
            <person name="Sato K."/>
            <person name="Mori E."/>
            <person name="Abe Y."/>
            <person name="Kisaki G."/>
            <person name="Hamano K."/>
            <person name="Suezawa K."/>
            <person name="Otani M."/>
            <person name="Fukuda T."/>
            <person name="Manabe T."/>
            <person name="Gomi K."/>
            <person name="Tabuchi M."/>
            <person name="Akimitsu K."/>
            <person name="Kataoka I."/>
        </authorList>
    </citation>
    <scope>NUCLEOTIDE SEQUENCE [LARGE SCALE GENOMIC DNA]</scope>
    <source>
        <strain evidence="10">cv. Fuchu</strain>
    </source>
</reference>
<proteinExistence type="inferred from homology"/>
<dbReference type="InterPro" id="IPR050910">
    <property type="entry name" value="JMJD6_ArgDemeth/LysHydrox"/>
</dbReference>
<dbReference type="SUPFAM" id="SSF56112">
    <property type="entry name" value="Protein kinase-like (PK-like)"/>
    <property type="match status" value="1"/>
</dbReference>
<comment type="caution">
    <text evidence="9">The sequence shown here is derived from an EMBL/GenBank/DDBJ whole genome shotgun (WGS) entry which is preliminary data.</text>
</comment>
<comment type="subcellular location">
    <subcellularLocation>
        <location evidence="2">Nucleus</location>
    </subcellularLocation>
</comment>
<dbReference type="SUPFAM" id="SSF51197">
    <property type="entry name" value="Clavaminate synthase-like"/>
    <property type="match status" value="1"/>
</dbReference>
<evidence type="ECO:0000256" key="4">
    <source>
        <dbReference type="ARBA" id="ARBA00022723"/>
    </source>
</evidence>
<dbReference type="FunFam" id="2.60.120.650:FF:000045">
    <property type="entry name" value="F-box protein At1g78280"/>
    <property type="match status" value="1"/>
</dbReference>
<dbReference type="AlphaFoldDB" id="A0A7J0GHE1"/>
<comment type="similarity">
    <text evidence="3">Belongs to the JARID1 histone demethylase family.</text>
</comment>
<keyword evidence="6" id="KW-0408">Iron</keyword>
<keyword evidence="10" id="KW-1185">Reference proteome</keyword>
<evidence type="ECO:0000313" key="9">
    <source>
        <dbReference type="EMBL" id="GFZ10227.1"/>
    </source>
</evidence>
<evidence type="ECO:0000313" key="10">
    <source>
        <dbReference type="Proteomes" id="UP000585474"/>
    </source>
</evidence>
<keyword evidence="4" id="KW-0479">Metal-binding</keyword>
<dbReference type="GO" id="GO:0016491">
    <property type="term" value="F:oxidoreductase activity"/>
    <property type="evidence" value="ECO:0007669"/>
    <property type="project" value="UniProtKB-KW"/>
</dbReference>
<evidence type="ECO:0000256" key="3">
    <source>
        <dbReference type="ARBA" id="ARBA00006801"/>
    </source>
</evidence>
<keyword evidence="9" id="KW-0808">Transferase</keyword>
<organism evidence="9 10">
    <name type="scientific">Actinidia rufa</name>
    <dbReference type="NCBI Taxonomy" id="165716"/>
    <lineage>
        <taxon>Eukaryota</taxon>
        <taxon>Viridiplantae</taxon>
        <taxon>Streptophyta</taxon>
        <taxon>Embryophyta</taxon>
        <taxon>Tracheophyta</taxon>
        <taxon>Spermatophyta</taxon>
        <taxon>Magnoliopsida</taxon>
        <taxon>eudicotyledons</taxon>
        <taxon>Gunneridae</taxon>
        <taxon>Pentapetalae</taxon>
        <taxon>asterids</taxon>
        <taxon>Ericales</taxon>
        <taxon>Actinidiaceae</taxon>
        <taxon>Actinidia</taxon>
    </lineage>
</organism>
<dbReference type="GO" id="GO:0016740">
    <property type="term" value="F:transferase activity"/>
    <property type="evidence" value="ECO:0007669"/>
    <property type="project" value="UniProtKB-KW"/>
</dbReference>
<keyword evidence="5" id="KW-0560">Oxidoreductase</keyword>
<evidence type="ECO:0000256" key="5">
    <source>
        <dbReference type="ARBA" id="ARBA00023002"/>
    </source>
</evidence>
<dbReference type="SMART" id="SM00558">
    <property type="entry name" value="JmjC"/>
    <property type="match status" value="1"/>
</dbReference>